<evidence type="ECO:0000313" key="1">
    <source>
        <dbReference type="EMBL" id="EFE36144.1"/>
    </source>
</evidence>
<comment type="caution">
    <text evidence="1">The sequence shown here is derived from an EMBL/GenBank/DDBJ whole genome shotgun (WGS) entry which is preliminary data.</text>
</comment>
<dbReference type="KEGG" id="abe:ARB_05082"/>
<dbReference type="RefSeq" id="XP_003016789.1">
    <property type="nucleotide sequence ID" value="XM_003016743.1"/>
</dbReference>
<dbReference type="GeneID" id="9526266"/>
<dbReference type="HOGENOM" id="CLU_2573443_0_0_1"/>
<protein>
    <submittedName>
        <fullName evidence="1">Uncharacterized protein</fullName>
    </submittedName>
</protein>
<sequence length="81" mass="8731">MGLEITLTSCHIGINPGLVNLCWVDDGLIGVSDFAYQPKLAIGKDSQGEAWRSIPLARGAALATAAKRRMIWNFIFGGVEK</sequence>
<organism evidence="1 2">
    <name type="scientific">Arthroderma benhamiae (strain ATCC MYA-4681 / CBS 112371)</name>
    <name type="common">Trichophyton mentagrophytes</name>
    <dbReference type="NCBI Taxonomy" id="663331"/>
    <lineage>
        <taxon>Eukaryota</taxon>
        <taxon>Fungi</taxon>
        <taxon>Dikarya</taxon>
        <taxon>Ascomycota</taxon>
        <taxon>Pezizomycotina</taxon>
        <taxon>Eurotiomycetes</taxon>
        <taxon>Eurotiomycetidae</taxon>
        <taxon>Onygenales</taxon>
        <taxon>Arthrodermataceae</taxon>
        <taxon>Trichophyton</taxon>
    </lineage>
</organism>
<gene>
    <name evidence="1" type="ORF">ARB_05082</name>
</gene>
<reference evidence="2" key="1">
    <citation type="journal article" date="2011" name="Genome Biol.">
        <title>Comparative and functional genomics provide insights into the pathogenicity of dermatophytic fungi.</title>
        <authorList>
            <person name="Burmester A."/>
            <person name="Shelest E."/>
            <person name="Gloeckner G."/>
            <person name="Heddergott C."/>
            <person name="Schindler S."/>
            <person name="Staib P."/>
            <person name="Heidel A."/>
            <person name="Felder M."/>
            <person name="Petzold A."/>
            <person name="Szafranski K."/>
            <person name="Feuermann M."/>
            <person name="Pedruzzi I."/>
            <person name="Priebe S."/>
            <person name="Groth M."/>
            <person name="Winkler R."/>
            <person name="Li W."/>
            <person name="Kniemeyer O."/>
            <person name="Schroeckh V."/>
            <person name="Hertweck C."/>
            <person name="Hube B."/>
            <person name="White T.C."/>
            <person name="Platzer M."/>
            <person name="Guthke R."/>
            <person name="Heitman J."/>
            <person name="Woestemeyer J."/>
            <person name="Zipfel P.F."/>
            <person name="Monod M."/>
            <person name="Brakhage A.A."/>
        </authorList>
    </citation>
    <scope>NUCLEOTIDE SEQUENCE [LARGE SCALE GENOMIC DNA]</scope>
    <source>
        <strain evidence="2">ATCC MYA-4681 / CBS 112371</strain>
    </source>
</reference>
<dbReference type="AlphaFoldDB" id="D4AL85"/>
<accession>D4AL85</accession>
<dbReference type="Proteomes" id="UP000008866">
    <property type="component" value="Unassembled WGS sequence"/>
</dbReference>
<name>D4AL85_ARTBC</name>
<dbReference type="EMBL" id="ABSU01000002">
    <property type="protein sequence ID" value="EFE36144.1"/>
    <property type="molecule type" value="Genomic_DNA"/>
</dbReference>
<evidence type="ECO:0000313" key="2">
    <source>
        <dbReference type="Proteomes" id="UP000008866"/>
    </source>
</evidence>
<keyword evidence="2" id="KW-1185">Reference proteome</keyword>
<proteinExistence type="predicted"/>